<evidence type="ECO:0000256" key="4">
    <source>
        <dbReference type="ARBA" id="ARBA00023136"/>
    </source>
</evidence>
<gene>
    <name evidence="7" type="ORF">JYU34_007839</name>
</gene>
<dbReference type="Pfam" id="PF08510">
    <property type="entry name" value="PIG-P"/>
    <property type="match status" value="1"/>
</dbReference>
<sequence>MPEHTPAPTPARSLYGFFLYLFSKTMLFLYCAWVFIPDEYLHYINIYYYPQKYWATAVPIQCLVALTLFAFIIYPSSNLMLTVNMDSINTIRDSHSRYSVPTPKYTSHVSDKCICKDSNKCFMNEYKALPKNLAQNSVQPLQDLDIRLVCKKLYLNK</sequence>
<dbReference type="InterPro" id="IPR052263">
    <property type="entry name" value="GPI_Anchor_Biosynth"/>
</dbReference>
<evidence type="ECO:0000313" key="8">
    <source>
        <dbReference type="Proteomes" id="UP000823941"/>
    </source>
</evidence>
<evidence type="ECO:0000256" key="3">
    <source>
        <dbReference type="ARBA" id="ARBA00022989"/>
    </source>
</evidence>
<dbReference type="PANTHER" id="PTHR46346">
    <property type="entry name" value="PHOSPHATIDYLINOSITOL N-ACETYLGLUCOSAMINYLTRANSFERASE SUBUNIT P"/>
    <property type="match status" value="1"/>
</dbReference>
<dbReference type="PANTHER" id="PTHR46346:SF1">
    <property type="entry name" value="PHOSPHATIDYLINOSITOL N-ACETYLGLUCOSAMINYLTRANSFERASE SUBUNIT P"/>
    <property type="match status" value="1"/>
</dbReference>
<reference evidence="7 8" key="1">
    <citation type="submission" date="2021-06" db="EMBL/GenBank/DDBJ databases">
        <title>A haploid diamondback moth (Plutella xylostella L.) genome assembly resolves 31 chromosomes and identifies a diamide resistance mutation.</title>
        <authorList>
            <person name="Ward C.M."/>
            <person name="Perry K.D."/>
            <person name="Baker G."/>
            <person name="Powis K."/>
            <person name="Heckel D.G."/>
            <person name="Baxter S.W."/>
        </authorList>
    </citation>
    <scope>NUCLEOTIDE SEQUENCE [LARGE SCALE GENOMIC DNA]</scope>
    <source>
        <strain evidence="7 8">LV</strain>
        <tissue evidence="7">Single pupa</tissue>
    </source>
</reference>
<accession>A0ABQ7QRF2</accession>
<evidence type="ECO:0000256" key="5">
    <source>
        <dbReference type="SAM" id="Phobius"/>
    </source>
</evidence>
<feature type="transmembrane region" description="Helical" evidence="5">
    <location>
        <begin position="56"/>
        <end position="75"/>
    </location>
</feature>
<proteinExistence type="predicted"/>
<keyword evidence="3 5" id="KW-1133">Transmembrane helix</keyword>
<dbReference type="EMBL" id="JAHIBW010000010">
    <property type="protein sequence ID" value="KAG7307617.1"/>
    <property type="molecule type" value="Genomic_DNA"/>
</dbReference>
<evidence type="ECO:0000259" key="6">
    <source>
        <dbReference type="Pfam" id="PF08510"/>
    </source>
</evidence>
<comment type="subcellular location">
    <subcellularLocation>
        <location evidence="1">Membrane</location>
        <topology evidence="1">Multi-pass membrane protein</topology>
    </subcellularLocation>
</comment>
<keyword evidence="2 5" id="KW-0812">Transmembrane</keyword>
<comment type="caution">
    <text evidence="7">The sequence shown here is derived from an EMBL/GenBank/DDBJ whole genome shotgun (WGS) entry which is preliminary data.</text>
</comment>
<dbReference type="InterPro" id="IPR013717">
    <property type="entry name" value="PIG-P"/>
</dbReference>
<dbReference type="Proteomes" id="UP000823941">
    <property type="component" value="Chromosome 10"/>
</dbReference>
<evidence type="ECO:0000256" key="2">
    <source>
        <dbReference type="ARBA" id="ARBA00022692"/>
    </source>
</evidence>
<evidence type="ECO:0000256" key="1">
    <source>
        <dbReference type="ARBA" id="ARBA00004141"/>
    </source>
</evidence>
<keyword evidence="8" id="KW-1185">Reference proteome</keyword>
<protein>
    <recommendedName>
        <fullName evidence="6">PIG-P domain-containing protein</fullName>
    </recommendedName>
</protein>
<organism evidence="7 8">
    <name type="scientific">Plutella xylostella</name>
    <name type="common">Diamondback moth</name>
    <name type="synonym">Plutella maculipennis</name>
    <dbReference type="NCBI Taxonomy" id="51655"/>
    <lineage>
        <taxon>Eukaryota</taxon>
        <taxon>Metazoa</taxon>
        <taxon>Ecdysozoa</taxon>
        <taxon>Arthropoda</taxon>
        <taxon>Hexapoda</taxon>
        <taxon>Insecta</taxon>
        <taxon>Pterygota</taxon>
        <taxon>Neoptera</taxon>
        <taxon>Endopterygota</taxon>
        <taxon>Lepidoptera</taxon>
        <taxon>Glossata</taxon>
        <taxon>Ditrysia</taxon>
        <taxon>Yponomeutoidea</taxon>
        <taxon>Plutellidae</taxon>
        <taxon>Plutella</taxon>
    </lineage>
</organism>
<evidence type="ECO:0000313" key="7">
    <source>
        <dbReference type="EMBL" id="KAG7307617.1"/>
    </source>
</evidence>
<feature type="transmembrane region" description="Helical" evidence="5">
    <location>
        <begin position="14"/>
        <end position="36"/>
    </location>
</feature>
<name>A0ABQ7QRF2_PLUXY</name>
<keyword evidence="4 5" id="KW-0472">Membrane</keyword>
<feature type="domain" description="PIG-P" evidence="6">
    <location>
        <begin position="12"/>
        <end position="154"/>
    </location>
</feature>